<evidence type="ECO:0000259" key="9">
    <source>
        <dbReference type="PROSITE" id="PS50859"/>
    </source>
</evidence>
<feature type="domain" description="V-SNARE coiled-coil homology" evidence="10">
    <location>
        <begin position="143"/>
        <end position="202"/>
    </location>
</feature>
<comment type="subcellular location">
    <subcellularLocation>
        <location evidence="7">Endomembrane system</location>
        <topology evidence="7">Lipid-anchor</topology>
        <orientation evidence="7">Cytoplasmic side</orientation>
    </subcellularLocation>
</comment>
<evidence type="ECO:0000256" key="6">
    <source>
        <dbReference type="ARBA" id="ARBA00023289"/>
    </source>
</evidence>
<evidence type="ECO:0000256" key="7">
    <source>
        <dbReference type="ARBA" id="ARBA00046278"/>
    </source>
</evidence>
<dbReference type="GeneID" id="68104493"/>
<evidence type="ECO:0000259" key="10">
    <source>
        <dbReference type="PROSITE" id="PS50892"/>
    </source>
</evidence>
<dbReference type="AlphaFoldDB" id="A0AA88GGD5"/>
<dbReference type="SUPFAM" id="SSF58038">
    <property type="entry name" value="SNARE fusion complex"/>
    <property type="match status" value="1"/>
</dbReference>
<organism evidence="11 12">
    <name type="scientific">Naegleria lovaniensis</name>
    <name type="common">Amoeba</name>
    <dbReference type="NCBI Taxonomy" id="51637"/>
    <lineage>
        <taxon>Eukaryota</taxon>
        <taxon>Discoba</taxon>
        <taxon>Heterolobosea</taxon>
        <taxon>Tetramitia</taxon>
        <taxon>Eutetramitia</taxon>
        <taxon>Vahlkampfiidae</taxon>
        <taxon>Naegleria</taxon>
    </lineage>
</organism>
<keyword evidence="12" id="KW-1185">Reference proteome</keyword>
<dbReference type="Gene3D" id="1.20.5.110">
    <property type="match status" value="1"/>
</dbReference>
<dbReference type="Pfam" id="PF13774">
    <property type="entry name" value="Longin"/>
    <property type="match status" value="1"/>
</dbReference>
<evidence type="ECO:0000256" key="1">
    <source>
        <dbReference type="ARBA" id="ARBA00008025"/>
    </source>
</evidence>
<dbReference type="GO" id="GO:0006888">
    <property type="term" value="P:endoplasmic reticulum to Golgi vesicle-mediated transport"/>
    <property type="evidence" value="ECO:0007669"/>
    <property type="project" value="TreeGrafter"/>
</dbReference>
<evidence type="ECO:0000313" key="12">
    <source>
        <dbReference type="Proteomes" id="UP000816034"/>
    </source>
</evidence>
<evidence type="ECO:0000256" key="5">
    <source>
        <dbReference type="ARBA" id="ARBA00023288"/>
    </source>
</evidence>
<dbReference type="PANTHER" id="PTHR45806:SF1">
    <property type="entry name" value="SYNAPTOBREVIN HOMOLOG YKT6"/>
    <property type="match status" value="1"/>
</dbReference>
<keyword evidence="5" id="KW-0449">Lipoprotein</keyword>
<dbReference type="GO" id="GO:0005484">
    <property type="term" value="F:SNAP receptor activity"/>
    <property type="evidence" value="ECO:0007669"/>
    <property type="project" value="TreeGrafter"/>
</dbReference>
<evidence type="ECO:0000313" key="11">
    <source>
        <dbReference type="EMBL" id="KAG2373576.1"/>
    </source>
</evidence>
<accession>A0AA88GGD5</accession>
<dbReference type="InterPro" id="IPR010908">
    <property type="entry name" value="Longin_dom"/>
</dbReference>
<dbReference type="Pfam" id="PF00957">
    <property type="entry name" value="Synaptobrevin"/>
    <property type="match status" value="1"/>
</dbReference>
<dbReference type="Gene3D" id="3.30.450.50">
    <property type="entry name" value="Longin domain"/>
    <property type="match status" value="1"/>
</dbReference>
<evidence type="ECO:0000256" key="3">
    <source>
        <dbReference type="ARBA" id="ARBA00023136"/>
    </source>
</evidence>
<gene>
    <name evidence="11" type="ORF">C9374_012039</name>
</gene>
<evidence type="ECO:0000256" key="8">
    <source>
        <dbReference type="PROSITE-ProRule" id="PRU00290"/>
    </source>
</evidence>
<proteinExistence type="inferred from homology"/>
<reference evidence="11 12" key="1">
    <citation type="journal article" date="2018" name="BMC Genomics">
        <title>The genome of Naegleria lovaniensis, the basis for a comparative approach to unravel pathogenicity factors of the human pathogenic amoeba N. fowleri.</title>
        <authorList>
            <person name="Liechti N."/>
            <person name="Schurch N."/>
            <person name="Bruggmann R."/>
            <person name="Wittwer M."/>
        </authorList>
    </citation>
    <scope>NUCLEOTIDE SEQUENCE [LARGE SCALE GENOMIC DNA]</scope>
    <source>
        <strain evidence="11 12">ATCC 30569</strain>
    </source>
</reference>
<keyword evidence="8" id="KW-0175">Coiled coil</keyword>
<dbReference type="PROSITE" id="PS50859">
    <property type="entry name" value="LONGIN"/>
    <property type="match status" value="1"/>
</dbReference>
<name>A0AA88GGD5_NAELO</name>
<comment type="caution">
    <text evidence="11">The sequence shown here is derived from an EMBL/GenBank/DDBJ whole genome shotgun (WGS) entry which is preliminary data.</text>
</comment>
<keyword evidence="3" id="KW-0472">Membrane</keyword>
<protein>
    <submittedName>
        <fullName evidence="11">Uncharacterized protein</fullName>
    </submittedName>
</protein>
<dbReference type="Proteomes" id="UP000816034">
    <property type="component" value="Unassembled WGS sequence"/>
</dbReference>
<dbReference type="GO" id="GO:0005794">
    <property type="term" value="C:Golgi apparatus"/>
    <property type="evidence" value="ECO:0007669"/>
    <property type="project" value="TreeGrafter"/>
</dbReference>
<keyword evidence="2" id="KW-0488">Methylation</keyword>
<feature type="domain" description="Longin" evidence="9">
    <location>
        <begin position="8"/>
        <end position="132"/>
    </location>
</feature>
<dbReference type="CDD" id="cd14824">
    <property type="entry name" value="Longin"/>
    <property type="match status" value="1"/>
</dbReference>
<keyword evidence="4" id="KW-0564">Palmitate</keyword>
<sequence>MVKVYGIFILNQTSPTSKPTVLCSHTDSGTWYSFLYTDQITELTIFLAKLLAEKTNPGYRQQVEKDELTGYVQKTKDGLSCVVVTDQDYPFRVAFDLVRHTLRDFTDWRTQQTLSSRNDDPAQYTATIKDLMTKFQDPMQADKILKLKKDLEETKEILHQTLEKLIDRGTHIDKLIEQTNELSDGAKEFYRKTRKSNCCNIL</sequence>
<keyword evidence="6" id="KW-0636">Prenylation</keyword>
<comment type="similarity">
    <text evidence="1">Belongs to the synaptobrevin family.</text>
</comment>
<evidence type="ECO:0000256" key="4">
    <source>
        <dbReference type="ARBA" id="ARBA00023139"/>
    </source>
</evidence>
<dbReference type="SUPFAM" id="SSF64356">
    <property type="entry name" value="SNARE-like"/>
    <property type="match status" value="1"/>
</dbReference>
<dbReference type="PROSITE" id="PS50892">
    <property type="entry name" value="V_SNARE"/>
    <property type="match status" value="1"/>
</dbReference>
<dbReference type="InterPro" id="IPR011012">
    <property type="entry name" value="Longin-like_dom_sf"/>
</dbReference>
<dbReference type="PANTHER" id="PTHR45806">
    <property type="entry name" value="SYNAPTOBREVIN HOMOLOG YKT6"/>
    <property type="match status" value="1"/>
</dbReference>
<evidence type="ECO:0000256" key="2">
    <source>
        <dbReference type="ARBA" id="ARBA00022481"/>
    </source>
</evidence>
<dbReference type="RefSeq" id="XP_044542750.1">
    <property type="nucleotide sequence ID" value="XM_044687762.1"/>
</dbReference>
<dbReference type="SMART" id="SM01270">
    <property type="entry name" value="Longin"/>
    <property type="match status" value="1"/>
</dbReference>
<dbReference type="EMBL" id="PYSW02000053">
    <property type="protein sequence ID" value="KAG2373576.1"/>
    <property type="molecule type" value="Genomic_DNA"/>
</dbReference>
<dbReference type="InterPro" id="IPR042855">
    <property type="entry name" value="V_SNARE_CC"/>
</dbReference>